<dbReference type="GO" id="GO:0042254">
    <property type="term" value="P:ribosome biogenesis"/>
    <property type="evidence" value="ECO:0007669"/>
    <property type="project" value="UniProtKB-KW"/>
</dbReference>
<dbReference type="Pfam" id="PF08007">
    <property type="entry name" value="JmjC_2"/>
    <property type="match status" value="1"/>
</dbReference>
<comment type="subcellular location">
    <subcellularLocation>
        <location evidence="1">Nucleus</location>
        <location evidence="1">Nucleolus</location>
    </subcellularLocation>
</comment>
<comment type="catalytic activity">
    <reaction evidence="8">
        <text>L-histidyl-[ribosomal protein uL15] + 2-oxoglutarate + O2 = (3S)-3-hydroxy-L-histidyl-[ribosomal protein uL15] + succinate + CO2</text>
        <dbReference type="Rhea" id="RHEA:54024"/>
        <dbReference type="Rhea" id="RHEA-COMP:13760"/>
        <dbReference type="Rhea" id="RHEA-COMP:13761"/>
        <dbReference type="ChEBI" id="CHEBI:15379"/>
        <dbReference type="ChEBI" id="CHEBI:16526"/>
        <dbReference type="ChEBI" id="CHEBI:16810"/>
        <dbReference type="ChEBI" id="CHEBI:29979"/>
        <dbReference type="ChEBI" id="CHEBI:30031"/>
        <dbReference type="ChEBI" id="CHEBI:138021"/>
    </reaction>
</comment>
<evidence type="ECO:0000256" key="5">
    <source>
        <dbReference type="ARBA" id="ARBA00025670"/>
    </source>
</evidence>
<name>A0A9J6FTG2_HAELO</name>
<keyword evidence="11" id="KW-0560">Oxidoreductase</keyword>
<dbReference type="Gene3D" id="2.60.120.650">
    <property type="entry name" value="Cupin"/>
    <property type="match status" value="1"/>
</dbReference>
<dbReference type="GO" id="GO:0005506">
    <property type="term" value="F:iron ion binding"/>
    <property type="evidence" value="ECO:0007669"/>
    <property type="project" value="UniProtKB-UniRule"/>
</dbReference>
<keyword evidence="11" id="KW-0223">Dioxygenase</keyword>
<dbReference type="EC" id="1.14.11.27" evidence="11"/>
<dbReference type="AlphaFoldDB" id="A0A9J6FTG2"/>
<dbReference type="GO" id="GO:0005730">
    <property type="term" value="C:nucleolus"/>
    <property type="evidence" value="ECO:0007669"/>
    <property type="project" value="UniProtKB-SubCell"/>
</dbReference>
<dbReference type="GO" id="GO:0032453">
    <property type="term" value="F:histone H3K4 demethylase activity"/>
    <property type="evidence" value="ECO:0007669"/>
    <property type="project" value="TreeGrafter"/>
</dbReference>
<evidence type="ECO:0000313" key="14">
    <source>
        <dbReference type="Proteomes" id="UP000821853"/>
    </source>
</evidence>
<dbReference type="InterPro" id="IPR003347">
    <property type="entry name" value="JmjC_dom"/>
</dbReference>
<dbReference type="PANTHER" id="PTHR13096:SF7">
    <property type="entry name" value="RIBOSOMAL OXYGENASE 2"/>
    <property type="match status" value="1"/>
</dbReference>
<evidence type="ECO:0000256" key="3">
    <source>
        <dbReference type="ARBA" id="ARBA00022723"/>
    </source>
</evidence>
<dbReference type="EMBL" id="JABSTR010000003">
    <property type="protein sequence ID" value="KAH9365601.1"/>
    <property type="molecule type" value="Genomic_DNA"/>
</dbReference>
<comment type="catalytic activity">
    <reaction evidence="10">
        <text>L-histidyl-[protein] + 2-oxoglutarate + O2 = (3S)-3-hydroxy-L-histidyl-[protein] + succinate + CO2</text>
        <dbReference type="Rhea" id="RHEA:54256"/>
        <dbReference type="Rhea" id="RHEA-COMP:9745"/>
        <dbReference type="Rhea" id="RHEA-COMP:13840"/>
        <dbReference type="ChEBI" id="CHEBI:15379"/>
        <dbReference type="ChEBI" id="CHEBI:16526"/>
        <dbReference type="ChEBI" id="CHEBI:16810"/>
        <dbReference type="ChEBI" id="CHEBI:29979"/>
        <dbReference type="ChEBI" id="CHEBI:30031"/>
        <dbReference type="ChEBI" id="CHEBI:138021"/>
        <dbReference type="EC" id="1.14.11.79"/>
    </reaction>
</comment>
<comment type="catalytic activity">
    <reaction evidence="9 11">
        <text>N(6),N(6)-dimethyl-L-lysyl(36)-[histone H3] + 2 2-oxoglutarate + 2 O2 = L-lysyl(36)-[histone H3] + 2 formaldehyde + 2 succinate + 2 CO2</text>
        <dbReference type="Rhea" id="RHEA:42032"/>
        <dbReference type="Rhea" id="RHEA-COMP:9785"/>
        <dbReference type="Rhea" id="RHEA-COMP:9787"/>
        <dbReference type="ChEBI" id="CHEBI:15379"/>
        <dbReference type="ChEBI" id="CHEBI:16526"/>
        <dbReference type="ChEBI" id="CHEBI:16810"/>
        <dbReference type="ChEBI" id="CHEBI:16842"/>
        <dbReference type="ChEBI" id="CHEBI:29969"/>
        <dbReference type="ChEBI" id="CHEBI:30031"/>
        <dbReference type="ChEBI" id="CHEBI:61976"/>
        <dbReference type="EC" id="1.14.11.27"/>
    </reaction>
</comment>
<evidence type="ECO:0000313" key="13">
    <source>
        <dbReference type="EMBL" id="KAH9365601.1"/>
    </source>
</evidence>
<dbReference type="OrthoDB" id="425950at2759"/>
<evidence type="ECO:0000256" key="11">
    <source>
        <dbReference type="RuleBase" id="RU366061"/>
    </source>
</evidence>
<protein>
    <recommendedName>
        <fullName evidence="11">Bifunctional lysine-specific demethylase and histidyl-hydroxylase</fullName>
        <ecNumber evidence="11">1.14.11.27</ecNumber>
    </recommendedName>
</protein>
<comment type="caution">
    <text evidence="13">The sequence shown here is derived from an EMBL/GenBank/DDBJ whole genome shotgun (WGS) entry which is preliminary data.</text>
</comment>
<evidence type="ECO:0000256" key="8">
    <source>
        <dbReference type="ARBA" id="ARBA00047687"/>
    </source>
</evidence>
<evidence type="ECO:0000256" key="10">
    <source>
        <dbReference type="ARBA" id="ARBA00049465"/>
    </source>
</evidence>
<dbReference type="VEuPathDB" id="VectorBase:HLOH_055531"/>
<accession>A0A9J6FTG2</accession>
<dbReference type="PANTHER" id="PTHR13096">
    <property type="entry name" value="MINA53 MYC INDUCED NUCLEAR ANTIGEN"/>
    <property type="match status" value="1"/>
</dbReference>
<keyword evidence="11" id="KW-0805">Transcription regulation</keyword>
<keyword evidence="11" id="KW-0539">Nucleus</keyword>
<dbReference type="Gene3D" id="3.90.930.40">
    <property type="match status" value="1"/>
</dbReference>
<comment type="similarity">
    <text evidence="6">Belongs to the ROX family. MINA53 subfamily.</text>
</comment>
<feature type="domain" description="JmjC" evidence="12">
    <location>
        <begin position="82"/>
        <end position="131"/>
    </location>
</feature>
<proteinExistence type="inferred from homology"/>
<comment type="function">
    <text evidence="7">Oxygenase that can act as both a histone lysine demethylase and a ribosomal histidine hydroxylase. Is involved in the demethylation of trimethylated 'Lys-9' on histone H3 (H3K9me3), leading to an increase in ribosomal RNA expression. Also catalyzes the hydroxylation of 60S ribosomal protein L27a on 'His-39'. May play an important role in cell growth and survival. May be involved in ribosome biogenesis, most likely during the assembly process of pre-ribosomal particles.</text>
</comment>
<comment type="function">
    <text evidence="5">Oxygenase that can act as both a histone lysine demethylase and a ribosomal histidine hydroxylase. Specifically demethylates 'Lys-4' (H3K4me) and 'Lys-36' (H3K36me) of histone H3, thereby playing a central role in histone code.</text>
</comment>
<evidence type="ECO:0000256" key="9">
    <source>
        <dbReference type="ARBA" id="ARBA00047915"/>
    </source>
</evidence>
<dbReference type="Proteomes" id="UP000821853">
    <property type="component" value="Unassembled WGS sequence"/>
</dbReference>
<keyword evidence="14" id="KW-1185">Reference proteome</keyword>
<dbReference type="InterPro" id="IPR039994">
    <property type="entry name" value="NO66-like"/>
</dbReference>
<organism evidence="13 14">
    <name type="scientific">Haemaphysalis longicornis</name>
    <name type="common">Bush tick</name>
    <dbReference type="NCBI Taxonomy" id="44386"/>
    <lineage>
        <taxon>Eukaryota</taxon>
        <taxon>Metazoa</taxon>
        <taxon>Ecdysozoa</taxon>
        <taxon>Arthropoda</taxon>
        <taxon>Chelicerata</taxon>
        <taxon>Arachnida</taxon>
        <taxon>Acari</taxon>
        <taxon>Parasitiformes</taxon>
        <taxon>Ixodida</taxon>
        <taxon>Ixodoidea</taxon>
        <taxon>Ixodidae</taxon>
        <taxon>Haemaphysalinae</taxon>
        <taxon>Haemaphysalis</taxon>
    </lineage>
</organism>
<dbReference type="GO" id="GO:0036139">
    <property type="term" value="F:peptidyl-histidine dioxygenase activity"/>
    <property type="evidence" value="ECO:0007669"/>
    <property type="project" value="UniProtKB-EC"/>
</dbReference>
<comment type="cofactor">
    <cofactor evidence="11">
        <name>Fe(2+)</name>
        <dbReference type="ChEBI" id="CHEBI:29033"/>
    </cofactor>
    <text evidence="11">Binds 1 Fe(2+) ion per subunit.</text>
</comment>
<evidence type="ECO:0000256" key="6">
    <source>
        <dbReference type="ARBA" id="ARBA00034314"/>
    </source>
</evidence>
<evidence type="ECO:0000256" key="7">
    <source>
        <dbReference type="ARBA" id="ARBA00046256"/>
    </source>
</evidence>
<reference evidence="13 14" key="1">
    <citation type="journal article" date="2020" name="Cell">
        <title>Large-Scale Comparative Analyses of Tick Genomes Elucidate Their Genetic Diversity and Vector Capacities.</title>
        <authorList>
            <consortium name="Tick Genome and Microbiome Consortium (TIGMIC)"/>
            <person name="Jia N."/>
            <person name="Wang J."/>
            <person name="Shi W."/>
            <person name="Du L."/>
            <person name="Sun Y."/>
            <person name="Zhan W."/>
            <person name="Jiang J.F."/>
            <person name="Wang Q."/>
            <person name="Zhang B."/>
            <person name="Ji P."/>
            <person name="Bell-Sakyi L."/>
            <person name="Cui X.M."/>
            <person name="Yuan T.T."/>
            <person name="Jiang B.G."/>
            <person name="Yang W.F."/>
            <person name="Lam T.T."/>
            <person name="Chang Q.C."/>
            <person name="Ding S.J."/>
            <person name="Wang X.J."/>
            <person name="Zhu J.G."/>
            <person name="Ruan X.D."/>
            <person name="Zhao L."/>
            <person name="Wei J.T."/>
            <person name="Ye R.Z."/>
            <person name="Que T.C."/>
            <person name="Du C.H."/>
            <person name="Zhou Y.H."/>
            <person name="Cheng J.X."/>
            <person name="Dai P.F."/>
            <person name="Guo W.B."/>
            <person name="Han X.H."/>
            <person name="Huang E.J."/>
            <person name="Li L.F."/>
            <person name="Wei W."/>
            <person name="Gao Y.C."/>
            <person name="Liu J.Z."/>
            <person name="Shao H.Z."/>
            <person name="Wang X."/>
            <person name="Wang C.C."/>
            <person name="Yang T.C."/>
            <person name="Huo Q.B."/>
            <person name="Li W."/>
            <person name="Chen H.Y."/>
            <person name="Chen S.E."/>
            <person name="Zhou L.G."/>
            <person name="Ni X.B."/>
            <person name="Tian J.H."/>
            <person name="Sheng Y."/>
            <person name="Liu T."/>
            <person name="Pan Y.S."/>
            <person name="Xia L.Y."/>
            <person name="Li J."/>
            <person name="Zhao F."/>
            <person name="Cao W.C."/>
        </authorList>
    </citation>
    <scope>NUCLEOTIDE SEQUENCE [LARGE SCALE GENOMIC DNA]</scope>
    <source>
        <strain evidence="13">HaeL-2018</strain>
    </source>
</reference>
<sequence>MTKHWEREPLVCHSRDGHAEFWAPLFGKEMFFGLLKEKSIHFARDVAVCKYADGKRTDFERQGRVTEAKMRKLFQDDKATMQIHQPQRWVNGLWEALEMLECFFGCLVGCNAYVTPPVAQGLAPHYDDVEAMGDCLKAVAPDLIDAAVDSCAELRRGLPMQFLPHSRLSKAAVEAALEAVLNHVRKTQDVEPVAEDMVLDFMRTRLPPFGVDRRAISETTPDGKAPGVNDSVRFRYPSHVTYLLDDGTAAEGEDGTAEESSSYSLAEQPLQQHRGEKMVLLVTSVFNNREAHMVSTGGDEDEDDEVFEITHLKQSR</sequence>
<evidence type="ECO:0000256" key="1">
    <source>
        <dbReference type="ARBA" id="ARBA00004604"/>
    </source>
</evidence>
<evidence type="ECO:0000256" key="4">
    <source>
        <dbReference type="ARBA" id="ARBA00023004"/>
    </source>
</evidence>
<dbReference type="GO" id="GO:0140680">
    <property type="term" value="F:histone H3K36me/H3K36me2 demethylase activity"/>
    <property type="evidence" value="ECO:0007669"/>
    <property type="project" value="UniProtKB-EC"/>
</dbReference>
<gene>
    <name evidence="13" type="ORF">HPB48_021165</name>
</gene>
<dbReference type="SUPFAM" id="SSF51197">
    <property type="entry name" value="Clavaminate synthase-like"/>
    <property type="match status" value="1"/>
</dbReference>
<evidence type="ECO:0000256" key="2">
    <source>
        <dbReference type="ARBA" id="ARBA00022517"/>
    </source>
</evidence>
<keyword evidence="4 11" id="KW-0408">Iron</keyword>
<keyword evidence="2" id="KW-0690">Ribosome biogenesis</keyword>
<evidence type="ECO:0000259" key="12">
    <source>
        <dbReference type="Pfam" id="PF08007"/>
    </source>
</evidence>
<keyword evidence="11" id="KW-0804">Transcription</keyword>
<keyword evidence="3 11" id="KW-0479">Metal-binding</keyword>